<evidence type="ECO:0008006" key="3">
    <source>
        <dbReference type="Google" id="ProtNLM"/>
    </source>
</evidence>
<accession>A0A1G6PL16</accession>
<protein>
    <recommendedName>
        <fullName evidence="3">Group-specific protein</fullName>
    </recommendedName>
</protein>
<dbReference type="AlphaFoldDB" id="A0A1G6PL16"/>
<dbReference type="RefSeq" id="WP_093726967.1">
    <property type="nucleotide sequence ID" value="NZ_FMZB01000004.1"/>
</dbReference>
<proteinExistence type="predicted"/>
<sequence>MFEIKVNEEELKELYLKILREHIEKIEQETTFWDSKDLRKNVRLSWNTIQDQFFFDERFPKIRVGKKWLFHAAKTREFLDEWFEEQRMSKK</sequence>
<gene>
    <name evidence="1" type="ORF">SAMN05421663_104172</name>
</gene>
<dbReference type="OrthoDB" id="2167122at2"/>
<dbReference type="EMBL" id="FMZB01000004">
    <property type="protein sequence ID" value="SDC80900.1"/>
    <property type="molecule type" value="Genomic_DNA"/>
</dbReference>
<organism evidence="1 2">
    <name type="scientific">Terribacillus halophilus</name>
    <dbReference type="NCBI Taxonomy" id="361279"/>
    <lineage>
        <taxon>Bacteria</taxon>
        <taxon>Bacillati</taxon>
        <taxon>Bacillota</taxon>
        <taxon>Bacilli</taxon>
        <taxon>Bacillales</taxon>
        <taxon>Bacillaceae</taxon>
        <taxon>Terribacillus</taxon>
    </lineage>
</organism>
<keyword evidence="2" id="KW-1185">Reference proteome</keyword>
<evidence type="ECO:0000313" key="1">
    <source>
        <dbReference type="EMBL" id="SDC80900.1"/>
    </source>
</evidence>
<evidence type="ECO:0000313" key="2">
    <source>
        <dbReference type="Proteomes" id="UP000198666"/>
    </source>
</evidence>
<dbReference type="STRING" id="361279.SAMN05421663_104172"/>
<name>A0A1G6PL16_9BACI</name>
<dbReference type="Proteomes" id="UP000198666">
    <property type="component" value="Unassembled WGS sequence"/>
</dbReference>
<reference evidence="2" key="1">
    <citation type="submission" date="2016-10" db="EMBL/GenBank/DDBJ databases">
        <authorList>
            <person name="Varghese N."/>
            <person name="Submissions S."/>
        </authorList>
    </citation>
    <scope>NUCLEOTIDE SEQUENCE [LARGE SCALE GENOMIC DNA]</scope>
    <source>
        <strain evidence="2">DSM 21620</strain>
    </source>
</reference>